<feature type="compositionally biased region" description="Polar residues" evidence="1">
    <location>
        <begin position="126"/>
        <end position="135"/>
    </location>
</feature>
<feature type="compositionally biased region" description="Basic residues" evidence="1">
    <location>
        <begin position="40"/>
        <end position="50"/>
    </location>
</feature>
<comment type="caution">
    <text evidence="2">The sequence shown here is derived from an EMBL/GenBank/DDBJ whole genome shotgun (WGS) entry which is preliminary data.</text>
</comment>
<gene>
    <name evidence="2" type="ORF">LVIROSA_LOCUS919</name>
</gene>
<name>A0AAU9LW84_9ASTR</name>
<evidence type="ECO:0000313" key="2">
    <source>
        <dbReference type="EMBL" id="CAH1412933.1"/>
    </source>
</evidence>
<protein>
    <submittedName>
        <fullName evidence="2">Uncharacterized protein</fullName>
    </submittedName>
</protein>
<keyword evidence="3" id="KW-1185">Reference proteome</keyword>
<organism evidence="2 3">
    <name type="scientific">Lactuca virosa</name>
    <dbReference type="NCBI Taxonomy" id="75947"/>
    <lineage>
        <taxon>Eukaryota</taxon>
        <taxon>Viridiplantae</taxon>
        <taxon>Streptophyta</taxon>
        <taxon>Embryophyta</taxon>
        <taxon>Tracheophyta</taxon>
        <taxon>Spermatophyta</taxon>
        <taxon>Magnoliopsida</taxon>
        <taxon>eudicotyledons</taxon>
        <taxon>Gunneridae</taxon>
        <taxon>Pentapetalae</taxon>
        <taxon>asterids</taxon>
        <taxon>campanulids</taxon>
        <taxon>Asterales</taxon>
        <taxon>Asteraceae</taxon>
        <taxon>Cichorioideae</taxon>
        <taxon>Cichorieae</taxon>
        <taxon>Lactucinae</taxon>
        <taxon>Lactuca</taxon>
    </lineage>
</organism>
<dbReference type="Proteomes" id="UP001157418">
    <property type="component" value="Unassembled WGS sequence"/>
</dbReference>
<evidence type="ECO:0000256" key="1">
    <source>
        <dbReference type="SAM" id="MobiDB-lite"/>
    </source>
</evidence>
<feature type="region of interest" description="Disordered" evidence="1">
    <location>
        <begin position="123"/>
        <end position="147"/>
    </location>
</feature>
<dbReference type="EMBL" id="CAKMRJ010000001">
    <property type="protein sequence ID" value="CAH1412933.1"/>
    <property type="molecule type" value="Genomic_DNA"/>
</dbReference>
<evidence type="ECO:0000313" key="3">
    <source>
        <dbReference type="Proteomes" id="UP001157418"/>
    </source>
</evidence>
<reference evidence="2 3" key="1">
    <citation type="submission" date="2022-01" db="EMBL/GenBank/DDBJ databases">
        <authorList>
            <person name="Xiong W."/>
            <person name="Schranz E."/>
        </authorList>
    </citation>
    <scope>NUCLEOTIDE SEQUENCE [LARGE SCALE GENOMIC DNA]</scope>
</reference>
<accession>A0AAU9LW84</accession>
<sequence>MKSPKKKAGDAVKVSKIVEKPIEAVKDIPSKNLVPSKSGILKRLKKKSNGPRHSPERSYSFSPTMVRKPHVTHRGVIIRDIPTPVSPSLKKRRVEDVAKHITKKQKKRRLIIRQDSVYDEIVPETQLPSISSQKKSTPEEIEVPLRS</sequence>
<proteinExistence type="predicted"/>
<dbReference type="AlphaFoldDB" id="A0AAU9LW84"/>
<feature type="region of interest" description="Disordered" evidence="1">
    <location>
        <begin position="36"/>
        <end position="67"/>
    </location>
</feature>